<dbReference type="SMART" id="SM01216">
    <property type="entry name" value="Fmp27_WPPW"/>
    <property type="match status" value="1"/>
</dbReference>
<feature type="compositionally biased region" description="Basic and acidic residues" evidence="2">
    <location>
        <begin position="1096"/>
        <end position="1113"/>
    </location>
</feature>
<dbReference type="InterPro" id="IPR019415">
    <property type="entry name" value="FMP27_SW_RBG"/>
</dbReference>
<feature type="region of interest" description="Disordered" evidence="2">
    <location>
        <begin position="836"/>
        <end position="856"/>
    </location>
</feature>
<dbReference type="SMART" id="SM01214">
    <property type="entry name" value="Fmp27_GFWDK"/>
    <property type="match status" value="1"/>
</dbReference>
<dbReference type="Proteomes" id="UP000800092">
    <property type="component" value="Unassembled WGS sequence"/>
</dbReference>
<evidence type="ECO:0000313" key="8">
    <source>
        <dbReference type="Proteomes" id="UP000800092"/>
    </source>
</evidence>
<reference evidence="7" key="1">
    <citation type="journal article" date="2020" name="Stud. Mycol.">
        <title>101 Dothideomycetes genomes: a test case for predicting lifestyles and emergence of pathogens.</title>
        <authorList>
            <person name="Haridas S."/>
            <person name="Albert R."/>
            <person name="Binder M."/>
            <person name="Bloem J."/>
            <person name="Labutti K."/>
            <person name="Salamov A."/>
            <person name="Andreopoulos B."/>
            <person name="Baker S."/>
            <person name="Barry K."/>
            <person name="Bills G."/>
            <person name="Bluhm B."/>
            <person name="Cannon C."/>
            <person name="Castanera R."/>
            <person name="Culley D."/>
            <person name="Daum C."/>
            <person name="Ezra D."/>
            <person name="Gonzalez J."/>
            <person name="Henrissat B."/>
            <person name="Kuo A."/>
            <person name="Liang C."/>
            <person name="Lipzen A."/>
            <person name="Lutzoni F."/>
            <person name="Magnuson J."/>
            <person name="Mondo S."/>
            <person name="Nolan M."/>
            <person name="Ohm R."/>
            <person name="Pangilinan J."/>
            <person name="Park H.-J."/>
            <person name="Ramirez L."/>
            <person name="Alfaro M."/>
            <person name="Sun H."/>
            <person name="Tritt A."/>
            <person name="Yoshinaga Y."/>
            <person name="Zwiers L.-H."/>
            <person name="Turgeon B."/>
            <person name="Goodwin S."/>
            <person name="Spatafora J."/>
            <person name="Crous P."/>
            <person name="Grigoriev I."/>
        </authorList>
    </citation>
    <scope>NUCLEOTIDE SEQUENCE</scope>
    <source>
        <strain evidence="7">Tuck. ex Michener</strain>
    </source>
</reference>
<feature type="domain" description="FMP27 WPPW motif-containing RBG unit" evidence="6">
    <location>
        <begin position="1675"/>
        <end position="2200"/>
    </location>
</feature>
<dbReference type="InterPro" id="IPR019449">
    <property type="entry name" value="FMP27_WPPW_RBG"/>
</dbReference>
<feature type="region of interest" description="Disordered" evidence="2">
    <location>
        <begin position="2061"/>
        <end position="2086"/>
    </location>
</feature>
<accession>A0A6A6HDP8</accession>
<feature type="region of interest" description="Disordered" evidence="2">
    <location>
        <begin position="1811"/>
        <end position="1830"/>
    </location>
</feature>
<evidence type="ECO:0000256" key="2">
    <source>
        <dbReference type="SAM" id="MobiDB-lite"/>
    </source>
</evidence>
<feature type="domain" description="FMP27/BLTP2/Hobbit GFWDK motif-containing RBG unit" evidence="4">
    <location>
        <begin position="1269"/>
        <end position="1428"/>
    </location>
</feature>
<feature type="compositionally biased region" description="Low complexity" evidence="2">
    <location>
        <begin position="2564"/>
        <end position="2576"/>
    </location>
</feature>
<evidence type="ECO:0000256" key="1">
    <source>
        <dbReference type="SAM" id="Coils"/>
    </source>
</evidence>
<evidence type="ECO:0008006" key="9">
    <source>
        <dbReference type="Google" id="ProtNLM"/>
    </source>
</evidence>
<organism evidence="7 8">
    <name type="scientific">Viridothelium virens</name>
    <name type="common">Speckled blister lichen</name>
    <name type="synonym">Trypethelium virens</name>
    <dbReference type="NCBI Taxonomy" id="1048519"/>
    <lineage>
        <taxon>Eukaryota</taxon>
        <taxon>Fungi</taxon>
        <taxon>Dikarya</taxon>
        <taxon>Ascomycota</taxon>
        <taxon>Pezizomycotina</taxon>
        <taxon>Dothideomycetes</taxon>
        <taxon>Dothideomycetes incertae sedis</taxon>
        <taxon>Trypetheliales</taxon>
        <taxon>Trypetheliaceae</taxon>
        <taxon>Viridothelium</taxon>
    </lineage>
</organism>
<dbReference type="InterPro" id="IPR045167">
    <property type="entry name" value="Hobbit"/>
</dbReference>
<feature type="transmembrane region" description="Helical" evidence="3">
    <location>
        <begin position="6"/>
        <end position="27"/>
    </location>
</feature>
<keyword evidence="1" id="KW-0175">Coiled coil</keyword>
<dbReference type="PANTHER" id="PTHR15678:SF6">
    <property type="entry name" value="BRIDGE-LIKE LIPID TRANSFER PROTEIN FAMILY MEMBER 2"/>
    <property type="match status" value="1"/>
</dbReference>
<feature type="compositionally biased region" description="Basic and acidic residues" evidence="2">
    <location>
        <begin position="1811"/>
        <end position="1824"/>
    </location>
</feature>
<keyword evidence="3" id="KW-0812">Transmembrane</keyword>
<feature type="region of interest" description="Disordered" evidence="2">
    <location>
        <begin position="3004"/>
        <end position="3048"/>
    </location>
</feature>
<proteinExistence type="predicted"/>
<feature type="compositionally biased region" description="Low complexity" evidence="2">
    <location>
        <begin position="2893"/>
        <end position="2914"/>
    </location>
</feature>
<evidence type="ECO:0000259" key="4">
    <source>
        <dbReference type="SMART" id="SM01214"/>
    </source>
</evidence>
<feature type="domain" description="FMP27 SW motif-containing RBG unit" evidence="5">
    <location>
        <begin position="1149"/>
        <end position="1251"/>
    </location>
</feature>
<feature type="compositionally biased region" description="Basic residues" evidence="2">
    <location>
        <begin position="1082"/>
        <end position="1094"/>
    </location>
</feature>
<feature type="region of interest" description="Disordered" evidence="2">
    <location>
        <begin position="2020"/>
        <end position="2047"/>
    </location>
</feature>
<keyword evidence="3" id="KW-0472">Membrane</keyword>
<feature type="compositionally biased region" description="Low complexity" evidence="2">
    <location>
        <begin position="839"/>
        <end position="851"/>
    </location>
</feature>
<evidence type="ECO:0000259" key="6">
    <source>
        <dbReference type="SMART" id="SM01216"/>
    </source>
</evidence>
<feature type="region of interest" description="Disordered" evidence="2">
    <location>
        <begin position="1077"/>
        <end position="1142"/>
    </location>
</feature>
<feature type="compositionally biased region" description="Basic and acidic residues" evidence="2">
    <location>
        <begin position="2061"/>
        <end position="2084"/>
    </location>
</feature>
<evidence type="ECO:0000259" key="5">
    <source>
        <dbReference type="SMART" id="SM01215"/>
    </source>
</evidence>
<feature type="region of interest" description="Disordered" evidence="2">
    <location>
        <begin position="2813"/>
        <end position="2990"/>
    </location>
</feature>
<evidence type="ECO:0000313" key="7">
    <source>
        <dbReference type="EMBL" id="KAF2236254.1"/>
    </source>
</evidence>
<keyword evidence="8" id="KW-1185">Reference proteome</keyword>
<gene>
    <name evidence="7" type="ORF">EV356DRAFT_463873</name>
</gene>
<dbReference type="Pfam" id="PF10344">
    <property type="entry name" value="Hobbit"/>
    <property type="match status" value="1"/>
</dbReference>
<feature type="compositionally biased region" description="Basic and acidic residues" evidence="2">
    <location>
        <begin position="1123"/>
        <end position="1133"/>
    </location>
</feature>
<feature type="compositionally biased region" description="Polar residues" evidence="2">
    <location>
        <begin position="2941"/>
        <end position="2955"/>
    </location>
</feature>
<name>A0A6A6HDP8_VIRVR</name>
<feature type="compositionally biased region" description="Basic residues" evidence="2">
    <location>
        <begin position="96"/>
        <end position="105"/>
    </location>
</feature>
<dbReference type="SMART" id="SM01215">
    <property type="entry name" value="Fmp27_SW"/>
    <property type="match status" value="1"/>
</dbReference>
<feature type="region of interest" description="Disordered" evidence="2">
    <location>
        <begin position="2547"/>
        <end position="2644"/>
    </location>
</feature>
<dbReference type="InterPro" id="IPR019441">
    <property type="entry name" value="FMP27/BLTP2/Hobbit_GFWDK_RBG"/>
</dbReference>
<feature type="region of interest" description="Disordered" evidence="2">
    <location>
        <begin position="96"/>
        <end position="142"/>
    </location>
</feature>
<feature type="compositionally biased region" description="Polar residues" evidence="2">
    <location>
        <begin position="3004"/>
        <end position="3014"/>
    </location>
</feature>
<feature type="compositionally biased region" description="Polar residues" evidence="2">
    <location>
        <begin position="2843"/>
        <end position="2864"/>
    </location>
</feature>
<feature type="compositionally biased region" description="Basic and acidic residues" evidence="2">
    <location>
        <begin position="2819"/>
        <end position="2831"/>
    </location>
</feature>
<keyword evidence="3" id="KW-1133">Transmembrane helix</keyword>
<sequence length="3048" mass="343745">MQIPSLYFLLAAALLFYLGTFLLFAILRVITGVSIQRIGFSSLRRISFSPKEGIRIDIRGLGWSLHRPTFAQPTWISIVLTELTVSVDLKLLSPKRSRSTGHRRGVNGSAIKSSPPSTPPRSPTLSDSGFVNDAEESDERRSRTWEQLTDLKEKIKRLHRKIRWIRMVDVVATASTLVVADVGSIHIGSFTMAVDTRRKTVDRTRLFQHKKAKAHAQQPAEWIFTIRSVLFTPKGYESSEILDNCTLNVHGFLYQELDGLRDASIALKFGRVSLRYDEIQSCLDEIKRMRDVYGRQTANISDVSLDEVMDEIDQPGSREERIVRTVSDSREFVSSILRGIHEIQFAISFFGVTREVPVTRSKRPIRMNLSMKELSLDVLRLDPKSPAHRMYFSPDDIAHQALIAVVGISVGVDDGQEHPDRLLYIPMATATMRTTLPSKTIQMSRGRGKTFDERNTNILYANLVFTSPSVDFDPKHLPLVFAILKARRSNPGGRRHRPNRRHRLISRLLPKASVKISIHEPVIRISLPPQNSAVPRSDDDFDLLIATMSLVSLDIDSSHSATGESHYSITSNLRITSHHLYYQTHLNNKHNLLLTDTMELKVQVSATPDILVMAEGDLKTFSIYMVRPEICEGVRQILHHLRADSVAKQDQSTPPSQNQSFLRDMPTWLRHFHFSGSDINAEIAGYDRKVSSTARGLAVQLASWSAEYKADRTDDAAMFSPTRRATSNIRRADGPPRAASPSPIRKRQGSVTDGRRLAVHFQGLDAFVVESAEVWEPDPFFSIPRFEVACSTSTDMQGPVFHVNSMAREVYANYSLYRHYAIGVAVVALRDTFMKQTEPSSPNSSPSPVSPQDEKKSFDARIQNPDIQITPVGPPEITTIDFRSTLLQLKATMPGEPPLMAQVYGLEAGRHRWSLPFLRTRLARLYARSPKLKESWARIVSVKSLRLDLREQRRKHGANFSQERIVDVATEAIRIGVPHQLVIHNIFDNITNVVKTTKQLHHRLITGSEDDILQKEPQGPTHVPKISLRSQIFVFEIEDDPFEWKLGTIYRLGLIEQQQRLAREEAFRLKVKTLEQNDAKKGSRRGKSHVRSRSRPNTEDEGKRSRPRDDAPRPRGRSGSPSGKDDKRIRYDTEGQCGLSRQARRNIKQARERLDMYNSQSWKRRIDRGLRFQNRAMRDIRSMLWGVDELPDDVEQTESVLDIPQRPALAALVVSDFGIVIDRPSFPTDQYPEFLHNIGKGMPKDMQYGLLIPMNLNITMGEARATLRDYPLPMLHVPAIRPGQSPRLPSLSLRTDFVVAEEFRDQESTRHVQVTVVPPKTTDAQSATKGLVVDVPRTVSPVKTFSDVKIDVNTSAATRFTWGTSYQPAIQDMMQVVEGFTKPPVDPSERVGFWDKIRLNFHSRVNVAWKGDGDVHLILKGSRDPYMVTQQGAGFVMCWRNDVRWSICEDPDPRKFMTVNSGDYILAVPDFSQYARHSRAIDEGENSSVSSATTGARSGQMFKKVVMKLSGDVQWLAGLVFERDVDDRQRSFDFKPHYEIVLKNPDQSTNPLPPDYDAYRGFRSNHIHMSVAIAAPVNRDWSFTNLKPSSNYNSIHLSPRLFTHFFSWWSMFQGAMSLPVRQGNLWPGPEKSSKKFGRHLATMKYNVCLSPVYLSHIYKHKDADEYSSGVVSATGTKTRLDSFMLDLHQRREEFPMPIPGINKQNKTSRMKINQCQLDFISADFRAVSASIKGTNPSDIETMPDEIIASVGQGEPSTPDMSRFHIPDNDYGWIDMDDFVELDWILPTQHHPETKILPLAYAPRFSYFRQTDHQRGKTTNTEKRSPFGNEPTHFCVMSARNDPRRVQVDLIDERLRQISEQLRNNERAVGEAELQVIREGSSSTQKAKDELEMLQKHSAALKRKQEFLEAMRRTLQLRLDNDENRAVPDPEVAEEWFEAKAQPEEDGYVDNLDSAPLADYTSDFNNRFVVHNAQIKWNNSLRNIILRYIHQVSQRRGFVYYMSRRAVKFILDILDEQEHSRAATGNAPTPGRHHSEPTTPGAPSDEDGLDIRDRIEQLLSDSKKFVNAEDPSRTAEEASQKHDGDNMDQDIATEFTAQNSYHVRLIAPQIQLQSEKSSRSAVLVTAKGMQLKVIQIMDKDRVGDDVSGLVQRRFAAAMDSVQFFVTSTKTFSTEYLHMYSGNRYGTAAGASWPPWVPLEVMFEFHVNPYGFHRIVQRTSASLRYDKYNTLRLKYNDDVTGATEPGRGKDAENSETRMDHLWIEFPHLRAICDSAQYYAMYVIVMDLLMYSEPLEKTRSERLEKIMLASDFSDLTGAPEMVIMLQERIRQLEEIKMHFQINERYLDKRGWQDRIRIDQDLAICEDELFFMMKAITTSQRRADEKGPDAQSNGLLRWYLSASEIAWHLIREKNESLLEFQLRNASYERTDNNDGSNSNVMQIESMKGLNLLPDALYPEIIKPYIDATKSIPESRNTKMLRVHWYMLEAIAGIPVVDRFEVNLIPLTVQLEREVGTKLFEYVFPGLGANAIESEGSSSGAFSPFMVRHMQPAPEEEDEDGIDGDRKFSSSGHGSPEPSSPDISSGGRGHGSLEMRLQPTLTLPDKRPKTAGSVHKSGRDTSHRLGIFTHSNRSRSATPRGFGAHNKVTSTDSLASLSQIKAERNSPSLVGAGEVGSNATGRNRPANFLQRTASKEQKRDNQRSDDLTQMMNRASNYMTLAYFKVTSVVLCLSYKGKGNRNIEDVHDLVFRMPTVEYRNKTWSNLDLALQLKKDVIRALIGHAGAIFGNKLSHHRPTKAQQSRLREIANSSTFLASREWSQADPDEHTHARHHPLDDDYDDEHDTLSMRLSTSEPRQSFTSSSRDSQGNPMRADSWGSTSLKSSGASTPSAFGAHTPSRSQSLHSRSSIPEGLSSSSSSAVTPLVSGGGLRSANTNGRAMSLGMGSLSTNVRPSVRSASRNGPGLGIELTPATPIEGASAGEGQEGGFGMGRMNSFGAGANALGRRFSGLSQRLGSRQSDGLGAGEEESEASTSRKSKLLLGSKKFLNSFPHP</sequence>
<dbReference type="PANTHER" id="PTHR15678">
    <property type="entry name" value="ANTIGEN MLAA-22-RELATED"/>
    <property type="match status" value="1"/>
</dbReference>
<feature type="compositionally biased region" description="Polar residues" evidence="2">
    <location>
        <begin position="2871"/>
        <end position="2885"/>
    </location>
</feature>
<evidence type="ECO:0000256" key="3">
    <source>
        <dbReference type="SAM" id="Phobius"/>
    </source>
</evidence>
<dbReference type="OrthoDB" id="1562405at2759"/>
<dbReference type="EMBL" id="ML991786">
    <property type="protein sequence ID" value="KAF2236254.1"/>
    <property type="molecule type" value="Genomic_DNA"/>
</dbReference>
<feature type="region of interest" description="Disordered" evidence="2">
    <location>
        <begin position="727"/>
        <end position="751"/>
    </location>
</feature>
<feature type="coiled-coil region" evidence="1">
    <location>
        <begin position="1847"/>
        <end position="1903"/>
    </location>
</feature>
<feature type="compositionally biased region" description="Low complexity" evidence="2">
    <location>
        <begin position="3026"/>
        <end position="3042"/>
    </location>
</feature>
<protein>
    <recommendedName>
        <fullName evidence="9">Mitochondrial protein from FMP27-domain-containing protein</fullName>
    </recommendedName>
</protein>